<reference evidence="4" key="1">
    <citation type="journal article" date="2020" name="BMC Genomics">
        <title>Correction to: Identification and distribution of gene clusters required for synthesis of sphingolipid metabolism inhibitors in diverse species of the filamentous fungus Fusarium.</title>
        <authorList>
            <person name="Kim H.S."/>
            <person name="Lohmar J.M."/>
            <person name="Busman M."/>
            <person name="Brown D.W."/>
            <person name="Naumann T.A."/>
            <person name="Divon H.H."/>
            <person name="Lysoe E."/>
            <person name="Uhlig S."/>
            <person name="Proctor R.H."/>
        </authorList>
    </citation>
    <scope>NUCLEOTIDE SEQUENCE</scope>
    <source>
        <strain evidence="4">NRRL 22465</strain>
    </source>
</reference>
<keyword evidence="1" id="KW-0547">Nucleotide-binding</keyword>
<protein>
    <recommendedName>
        <fullName evidence="3">ATP-grasp domain-containing protein</fullName>
    </recommendedName>
</protein>
<keyword evidence="2" id="KW-0472">Membrane</keyword>
<evidence type="ECO:0000313" key="4">
    <source>
        <dbReference type="EMBL" id="KAF4980638.1"/>
    </source>
</evidence>
<feature type="transmembrane region" description="Helical" evidence="2">
    <location>
        <begin position="74"/>
        <end position="97"/>
    </location>
</feature>
<dbReference type="Gene3D" id="3.30.470.20">
    <property type="entry name" value="ATP-grasp fold, B domain"/>
    <property type="match status" value="1"/>
</dbReference>
<evidence type="ECO:0000313" key="5">
    <source>
        <dbReference type="Proteomes" id="UP000635477"/>
    </source>
</evidence>
<comment type="caution">
    <text evidence="4">The sequence shown here is derived from an EMBL/GenBank/DDBJ whole genome shotgun (WGS) entry which is preliminary data.</text>
</comment>
<dbReference type="GO" id="GO:0005524">
    <property type="term" value="F:ATP binding"/>
    <property type="evidence" value="ECO:0007669"/>
    <property type="project" value="UniProtKB-UniRule"/>
</dbReference>
<reference evidence="4" key="2">
    <citation type="submission" date="2020-05" db="EMBL/GenBank/DDBJ databases">
        <authorList>
            <person name="Kim H.-S."/>
            <person name="Proctor R.H."/>
            <person name="Brown D.W."/>
        </authorList>
    </citation>
    <scope>NUCLEOTIDE SEQUENCE</scope>
    <source>
        <strain evidence="4">NRRL 22465</strain>
    </source>
</reference>
<evidence type="ECO:0000259" key="3">
    <source>
        <dbReference type="PROSITE" id="PS50975"/>
    </source>
</evidence>
<dbReference type="Gene3D" id="3.40.50.20">
    <property type="match status" value="1"/>
</dbReference>
<dbReference type="AlphaFoldDB" id="A0A8H4UPP5"/>
<dbReference type="OrthoDB" id="186626at2759"/>
<dbReference type="InterPro" id="IPR011761">
    <property type="entry name" value="ATP-grasp"/>
</dbReference>
<keyword evidence="1" id="KW-0067">ATP-binding</keyword>
<dbReference type="PROSITE" id="PS50975">
    <property type="entry name" value="ATP_GRASP"/>
    <property type="match status" value="1"/>
</dbReference>
<name>A0A8H4UPP5_9HYPO</name>
<evidence type="ECO:0000256" key="1">
    <source>
        <dbReference type="PROSITE-ProRule" id="PRU00409"/>
    </source>
</evidence>
<organism evidence="4 5">
    <name type="scientific">Fusarium zealandicum</name>
    <dbReference type="NCBI Taxonomy" id="1053134"/>
    <lineage>
        <taxon>Eukaryota</taxon>
        <taxon>Fungi</taxon>
        <taxon>Dikarya</taxon>
        <taxon>Ascomycota</taxon>
        <taxon>Pezizomycotina</taxon>
        <taxon>Sordariomycetes</taxon>
        <taxon>Hypocreomycetidae</taxon>
        <taxon>Hypocreales</taxon>
        <taxon>Nectriaceae</taxon>
        <taxon>Fusarium</taxon>
        <taxon>Fusarium staphyleae species complex</taxon>
    </lineage>
</organism>
<proteinExistence type="predicted"/>
<gene>
    <name evidence="4" type="ORF">FZEAL_3387</name>
</gene>
<evidence type="ECO:0000256" key="2">
    <source>
        <dbReference type="SAM" id="Phobius"/>
    </source>
</evidence>
<sequence length="593" mass="64954">MQSFGAAPPELGVSFAEASPRQSHDVLESPVDFEAVTPGTSLQLNFGVAGYQSMASKDSGSKGNSRAAHFLRNLSLVVLSLVLLPADLFAALGAYLWHRLTSGSPTKLQDADKKITVLVTGVNMAKGLSLARLFHRRGHRVIGADCHSLSPGRLSCAVDAYHRLPQPSDPSKTSLNDRYLNKLLEIVRAEGVDLWVSVSDVNAAIEDAAVKEIIEARTGAKAVQFGVEDIRRFHEKDSFIEHTKSLGLTTPTTETVGDKEEVIAFLREHGGLEHKNGARQYLVKPVGVDDVARFAMPLLPLSSEGATLTRVNSIPFKTAKCSFIVQEFITGPEFCTHALVIRGRVCAFVACRSADVLMHYAALPADSPLSKAMLEFTIKQATASGEGFTGHLSFDFLIHREDEDGTKSGAEKEVAIYPIECNPRVHTATLLFNNTPEIVGEYLSVLSVSEAPKSLSTPPLTPSNPQRYYWISQDLIESLLHPLYMTFFRGTMSITEFRSSAMSFAEHLLYWKDGTFEAWDPLPWLWTIHVYWPIQFACCAKGVILSPANTPFTKASPMNSPKAHLSLLCDEEASAQGGGLDQDVKLPRRLSRL</sequence>
<keyword evidence="5" id="KW-1185">Reference proteome</keyword>
<dbReference type="SUPFAM" id="SSF56059">
    <property type="entry name" value="Glutathione synthetase ATP-binding domain-like"/>
    <property type="match status" value="1"/>
</dbReference>
<dbReference type="EMBL" id="JABEYC010000215">
    <property type="protein sequence ID" value="KAF4980638.1"/>
    <property type="molecule type" value="Genomic_DNA"/>
</dbReference>
<feature type="domain" description="ATP-grasp" evidence="3">
    <location>
        <begin position="240"/>
        <end position="447"/>
    </location>
</feature>
<dbReference type="GO" id="GO:0046872">
    <property type="term" value="F:metal ion binding"/>
    <property type="evidence" value="ECO:0007669"/>
    <property type="project" value="InterPro"/>
</dbReference>
<keyword evidence="2" id="KW-0812">Transmembrane</keyword>
<dbReference type="Proteomes" id="UP000635477">
    <property type="component" value="Unassembled WGS sequence"/>
</dbReference>
<keyword evidence="2" id="KW-1133">Transmembrane helix</keyword>
<accession>A0A8H4UPP5</accession>